<accession>A0A7U3UMG9</accession>
<dbReference type="PANTHER" id="PTHR43799">
    <property type="entry name" value="AMINOTRANSFERASE, PUTATIVE-RELATED"/>
    <property type="match status" value="1"/>
</dbReference>
<organism evidence="1 2">
    <name type="scientific">Actinacidiphila reveromycinica</name>
    <dbReference type="NCBI Taxonomy" id="659352"/>
    <lineage>
        <taxon>Bacteria</taxon>
        <taxon>Bacillati</taxon>
        <taxon>Actinomycetota</taxon>
        <taxon>Actinomycetes</taxon>
        <taxon>Kitasatosporales</taxon>
        <taxon>Streptomycetaceae</taxon>
        <taxon>Actinacidiphila</taxon>
    </lineage>
</organism>
<dbReference type="GO" id="GO:0004069">
    <property type="term" value="F:L-aspartate:2-oxoglutarate aminotransferase activity"/>
    <property type="evidence" value="ECO:0007669"/>
    <property type="project" value="InterPro"/>
</dbReference>
<dbReference type="Pfam" id="PF12897">
    <property type="entry name" value="Asp_aminotransf"/>
    <property type="match status" value="1"/>
</dbReference>
<dbReference type="InterPro" id="IPR015422">
    <property type="entry name" value="PyrdxlP-dep_Trfase_small"/>
</dbReference>
<dbReference type="PANTHER" id="PTHR43799:SF1">
    <property type="entry name" value="ASPARTATE AMINOTRANSFERASE"/>
    <property type="match status" value="1"/>
</dbReference>
<dbReference type="InterPro" id="IPR024551">
    <property type="entry name" value="AspAT_Ic"/>
</dbReference>
<dbReference type="Gene3D" id="3.90.1150.10">
    <property type="entry name" value="Aspartate Aminotransferase, domain 1"/>
    <property type="match status" value="1"/>
</dbReference>
<reference evidence="1 2" key="2">
    <citation type="journal article" date="2011" name="J. Antibiot.">
        <title>Furaquinocins I and J: novel polyketide isoprenoid hybrid compounds from Streptomyces reveromyceticus SN-593.</title>
        <authorList>
            <person name="Panthee S."/>
            <person name="Takahashi S."/>
            <person name="Takagi H."/>
            <person name="Nogawa T."/>
            <person name="Oowada E."/>
            <person name="Uramoto M."/>
            <person name="Osada H."/>
        </authorList>
    </citation>
    <scope>NUCLEOTIDE SEQUENCE [LARGE SCALE GENOMIC DNA]</scope>
    <source>
        <strain evidence="1 2">SN-593</strain>
    </source>
</reference>
<dbReference type="RefSeq" id="WP_202231831.1">
    <property type="nucleotide sequence ID" value="NZ_AP018365.1"/>
</dbReference>
<proteinExistence type="predicted"/>
<reference evidence="1 2" key="3">
    <citation type="journal article" date="2011" name="Nat. Chem. Biol.">
        <title>Reveromycin A biosynthesis uses RevG and RevJ for stereospecific spiroacetal formation.</title>
        <authorList>
            <person name="Takahashi S."/>
            <person name="Toyoda A."/>
            <person name="Sekiyama Y."/>
            <person name="Takagi H."/>
            <person name="Nogawa T."/>
            <person name="Uramoto M."/>
            <person name="Suzuki R."/>
            <person name="Koshino H."/>
            <person name="Kumano T."/>
            <person name="Panthee S."/>
            <person name="Dairi T."/>
            <person name="Ishikawa J."/>
            <person name="Ikeda H."/>
            <person name="Sakaki Y."/>
            <person name="Osada H."/>
        </authorList>
    </citation>
    <scope>NUCLEOTIDE SEQUENCE [LARGE SCALE GENOMIC DNA]</scope>
    <source>
        <strain evidence="1 2">SN-593</strain>
    </source>
</reference>
<evidence type="ECO:0000313" key="2">
    <source>
        <dbReference type="Proteomes" id="UP000595703"/>
    </source>
</evidence>
<dbReference type="InterPro" id="IPR015421">
    <property type="entry name" value="PyrdxlP-dep_Trfase_major"/>
</dbReference>
<dbReference type="AlphaFoldDB" id="A0A7U3UMG9"/>
<dbReference type="EMBL" id="AP018365">
    <property type="protein sequence ID" value="BBA95272.1"/>
    <property type="molecule type" value="Genomic_DNA"/>
</dbReference>
<reference evidence="1 2" key="4">
    <citation type="journal article" date="2020" name="Sci. Rep.">
        <title>beta-carboline chemical signals induce reveromycin production through a LuxR family regulator in Streptomyces sp. SN-593.</title>
        <authorList>
            <person name="Panthee S."/>
            <person name="Kito N."/>
            <person name="Hayashi T."/>
            <person name="Shimizu T."/>
            <person name="Ishikawa J."/>
            <person name="Hamamoto H."/>
            <person name="Osada H."/>
            <person name="Takahashi S."/>
        </authorList>
    </citation>
    <scope>NUCLEOTIDE SEQUENCE [LARGE SCALE GENOMIC DNA]</scope>
    <source>
        <strain evidence="1 2">SN-593</strain>
    </source>
</reference>
<dbReference type="SUPFAM" id="SSF53383">
    <property type="entry name" value="PLP-dependent transferases"/>
    <property type="match status" value="1"/>
</dbReference>
<dbReference type="KEGG" id="arev:RVR_69"/>
<protein>
    <submittedName>
        <fullName evidence="1">Putative transcriptional regulator</fullName>
    </submittedName>
</protein>
<keyword evidence="2" id="KW-1185">Reference proteome</keyword>
<dbReference type="Proteomes" id="UP000595703">
    <property type="component" value="Chromosome"/>
</dbReference>
<name>A0A7U3UMG9_9ACTN</name>
<dbReference type="InterPro" id="IPR015424">
    <property type="entry name" value="PyrdxlP-dep_Trfase"/>
</dbReference>
<dbReference type="CDD" id="cd00609">
    <property type="entry name" value="AAT_like"/>
    <property type="match status" value="1"/>
</dbReference>
<reference evidence="1 2" key="1">
    <citation type="journal article" date="2010" name="J. Bacteriol.">
        <title>Biochemical characterization of a novel indole prenyltransferase from Streptomyces sp. SN-593.</title>
        <authorList>
            <person name="Takahashi S."/>
            <person name="Takagi H."/>
            <person name="Toyoda A."/>
            <person name="Uramoto M."/>
            <person name="Nogawa T."/>
            <person name="Ueki M."/>
            <person name="Sakaki Y."/>
            <person name="Osada H."/>
        </authorList>
    </citation>
    <scope>NUCLEOTIDE SEQUENCE [LARGE SCALE GENOMIC DNA]</scope>
    <source>
        <strain evidence="1 2">SN-593</strain>
    </source>
</reference>
<evidence type="ECO:0000313" key="1">
    <source>
        <dbReference type="EMBL" id="BBA95272.1"/>
    </source>
</evidence>
<gene>
    <name evidence="1" type="ORF">RVR_69</name>
</gene>
<dbReference type="Gene3D" id="3.40.640.10">
    <property type="entry name" value="Type I PLP-dependent aspartate aminotransferase-like (Major domain)"/>
    <property type="match status" value="1"/>
</dbReference>
<sequence>MTSTLTPAGEFERAREEYAALKALRLRLDLTRGKPSPEQLDLSDGLLALPGKRRHAADGTDVRNYGGLAGLTELREIFAELLQVPVPQLIAAGNSSLELMHDCLVHALLGVLPGASSRWVDQGTVKFLCPVPGYDRHFALCERFGIEMLPVPMDAGGPDMDAVERLAATDPAVKGIWCVPRYSNPSGVTYAPPTVARLAAMPTAAPDFRIFWDNAYAVHHLTDRPAELADLLAACAASGHPDRALVFGSTSKITAAGSGVAFFGASPANVAWLLGHSAKRSIGPDKVNQLRHALLLRDAEGVRAHMERQRALLRPKFDAVQRCLRDGLGGTGLATWSDPDGGYFVTLEVPDGCAKEVVRRAADAGIALTPAGATHPYGDDPRDAVIRIAPSYPSLPELEQALRGLAVCVRLVGYGHRPPHTRERTGGALPDRAAPARTAGIMKPSLGRA</sequence>